<sequence>MIDRRAVLAASLVTAFASRSPEAFASAVSPDDATIKLHGRRLEIVDLTHRLTRAFAFTPGRLSMEAVEGSGTGAGMRLNRLSIVEHTGTHLDAPRHFSPEGRSVGDLSIADLVVPLVVIDIRAKRQLDRDAQVGPEDLAAWEKKHGSLPAGCCVAMLSAWDPLAEVARYGSLSPEERRKSPGFSRAAADLLLKRDVRGIAVDTLSLDAGRDMPDYPVHRSWLRSGRWGLEAVANLDRAPASGAIMFVGAPPIAEATGIPIRAMALF</sequence>
<comment type="caution">
    <text evidence="1">The sequence shown here is derived from an EMBL/GenBank/DDBJ whole genome shotgun (WGS) entry which is preliminary data.</text>
</comment>
<dbReference type="SUPFAM" id="SSF102198">
    <property type="entry name" value="Putative cyclase"/>
    <property type="match status" value="1"/>
</dbReference>
<dbReference type="GO" id="GO:0016787">
    <property type="term" value="F:hydrolase activity"/>
    <property type="evidence" value="ECO:0007669"/>
    <property type="project" value="UniProtKB-KW"/>
</dbReference>
<keyword evidence="1" id="KW-0378">Hydrolase</keyword>
<keyword evidence="2" id="KW-1185">Reference proteome</keyword>
<dbReference type="EMBL" id="JBHSFZ010000031">
    <property type="protein sequence ID" value="MFC4595433.1"/>
    <property type="molecule type" value="Genomic_DNA"/>
</dbReference>
<dbReference type="Gene3D" id="3.50.30.50">
    <property type="entry name" value="Putative cyclase"/>
    <property type="match status" value="1"/>
</dbReference>
<evidence type="ECO:0000313" key="2">
    <source>
        <dbReference type="Proteomes" id="UP001595957"/>
    </source>
</evidence>
<dbReference type="EC" id="3.5.-.-" evidence="1"/>
<dbReference type="RefSeq" id="WP_380805604.1">
    <property type="nucleotide sequence ID" value="NZ_JBHSFZ010000031.1"/>
</dbReference>
<dbReference type="PANTHER" id="PTHR31118">
    <property type="entry name" value="CYCLASE-LIKE PROTEIN 2"/>
    <property type="match status" value="1"/>
</dbReference>
<evidence type="ECO:0000313" key="1">
    <source>
        <dbReference type="EMBL" id="MFC4595433.1"/>
    </source>
</evidence>
<gene>
    <name evidence="1" type="ORF">ACFO3E_14695</name>
</gene>
<reference evidence="2" key="1">
    <citation type="journal article" date="2019" name="Int. J. Syst. Evol. Microbiol.">
        <title>The Global Catalogue of Microorganisms (GCM) 10K type strain sequencing project: providing services to taxonomists for standard genome sequencing and annotation.</title>
        <authorList>
            <consortium name="The Broad Institute Genomics Platform"/>
            <consortium name="The Broad Institute Genome Sequencing Center for Infectious Disease"/>
            <person name="Wu L."/>
            <person name="Ma J."/>
        </authorList>
    </citation>
    <scope>NUCLEOTIDE SEQUENCE [LARGE SCALE GENOMIC DNA]</scope>
    <source>
        <strain evidence="2">NBRC 103632</strain>
    </source>
</reference>
<organism evidence="1 2">
    <name type="scientific">Sphingobium tyrosinilyticum</name>
    <dbReference type="NCBI Taxonomy" id="2715436"/>
    <lineage>
        <taxon>Bacteria</taxon>
        <taxon>Pseudomonadati</taxon>
        <taxon>Pseudomonadota</taxon>
        <taxon>Alphaproteobacteria</taxon>
        <taxon>Sphingomonadales</taxon>
        <taxon>Sphingomonadaceae</taxon>
        <taxon>Sphingobium</taxon>
    </lineage>
</organism>
<accession>A0ABV9F256</accession>
<dbReference type="InterPro" id="IPR037175">
    <property type="entry name" value="KFase_sf"/>
</dbReference>
<proteinExistence type="predicted"/>
<dbReference type="InterPro" id="IPR007325">
    <property type="entry name" value="KFase/CYL"/>
</dbReference>
<protein>
    <submittedName>
        <fullName evidence="1">Cyclase family protein</fullName>
        <ecNumber evidence="1">3.5.-.-</ecNumber>
    </submittedName>
</protein>
<dbReference type="Pfam" id="PF04199">
    <property type="entry name" value="Cyclase"/>
    <property type="match status" value="1"/>
</dbReference>
<name>A0ABV9F256_9SPHN</name>
<dbReference type="Proteomes" id="UP001595957">
    <property type="component" value="Unassembled WGS sequence"/>
</dbReference>
<dbReference type="PANTHER" id="PTHR31118:SF12">
    <property type="entry name" value="CYCLASE-LIKE PROTEIN 2"/>
    <property type="match status" value="1"/>
</dbReference>